<dbReference type="GO" id="GO:0016887">
    <property type="term" value="F:ATP hydrolysis activity"/>
    <property type="evidence" value="ECO:0007669"/>
    <property type="project" value="RHEA"/>
</dbReference>
<evidence type="ECO:0000256" key="12">
    <source>
        <dbReference type="HAMAP-Rule" id="MF_00983"/>
    </source>
</evidence>
<feature type="binding site" evidence="12">
    <location>
        <position position="566"/>
    </location>
    <ligand>
        <name>Zn(2+)</name>
        <dbReference type="ChEBI" id="CHEBI:29105"/>
        <label>1</label>
    </ligand>
</feature>
<dbReference type="SMART" id="SM00490">
    <property type="entry name" value="HELICc"/>
    <property type="match status" value="1"/>
</dbReference>
<dbReference type="Gene3D" id="3.40.1440.60">
    <property type="entry name" value="PriA, 3(prime) DNA-binding domain"/>
    <property type="match status" value="1"/>
</dbReference>
<dbReference type="GO" id="GO:0006269">
    <property type="term" value="P:DNA replication, synthesis of primer"/>
    <property type="evidence" value="ECO:0007669"/>
    <property type="project" value="UniProtKB-KW"/>
</dbReference>
<dbReference type="Pfam" id="PF17764">
    <property type="entry name" value="PriA_3primeBD"/>
    <property type="match status" value="1"/>
</dbReference>
<feature type="binding site" evidence="12">
    <location>
        <position position="523"/>
    </location>
    <ligand>
        <name>Zn(2+)</name>
        <dbReference type="ChEBI" id="CHEBI:29105"/>
        <label>1</label>
    </ligand>
</feature>
<comment type="subunit">
    <text evidence="12">Component of the replication restart primosome.</text>
</comment>
<evidence type="ECO:0000256" key="10">
    <source>
        <dbReference type="ARBA" id="ARBA00023235"/>
    </source>
</evidence>
<dbReference type="PANTHER" id="PTHR30580">
    <property type="entry name" value="PRIMOSOMAL PROTEIN N"/>
    <property type="match status" value="1"/>
</dbReference>
<dbReference type="RefSeq" id="WP_110940562.1">
    <property type="nucleotide sequence ID" value="NZ_FQZV01000015.1"/>
</dbReference>
<dbReference type="EC" id="5.6.2.4" evidence="12"/>
<dbReference type="InterPro" id="IPR011545">
    <property type="entry name" value="DEAD/DEAH_box_helicase_dom"/>
</dbReference>
<keyword evidence="3 12" id="KW-0479">Metal-binding</keyword>
<keyword evidence="10 12" id="KW-0413">Isomerase</keyword>
<dbReference type="STRING" id="1121919.SAMN02745975_01327"/>
<feature type="binding site" evidence="12">
    <location>
        <position position="532"/>
    </location>
    <ligand>
        <name>Zn(2+)</name>
        <dbReference type="ChEBI" id="CHEBI:29105"/>
        <label>2</label>
    </ligand>
</feature>
<dbReference type="GO" id="GO:0005524">
    <property type="term" value="F:ATP binding"/>
    <property type="evidence" value="ECO:0007669"/>
    <property type="project" value="UniProtKB-UniRule"/>
</dbReference>
<evidence type="ECO:0000259" key="13">
    <source>
        <dbReference type="PROSITE" id="PS51192"/>
    </source>
</evidence>
<dbReference type="InterPro" id="IPR040498">
    <property type="entry name" value="PriA_CRR"/>
</dbReference>
<dbReference type="PROSITE" id="PS51192">
    <property type="entry name" value="HELICASE_ATP_BIND_1"/>
    <property type="match status" value="1"/>
</dbReference>
<feature type="binding site" evidence="12">
    <location>
        <position position="526"/>
    </location>
    <ligand>
        <name>Zn(2+)</name>
        <dbReference type="ChEBI" id="CHEBI:29105"/>
        <label>1</label>
    </ligand>
</feature>
<dbReference type="OrthoDB" id="9759544at2"/>
<dbReference type="Proteomes" id="UP000184536">
    <property type="component" value="Unassembled WGS sequence"/>
</dbReference>
<dbReference type="GO" id="GO:0003677">
    <property type="term" value="F:DNA binding"/>
    <property type="evidence" value="ECO:0007669"/>
    <property type="project" value="UniProtKB-UniRule"/>
</dbReference>
<comment type="catalytic activity">
    <reaction evidence="11 12">
        <text>ATP + H2O = ADP + phosphate + H(+)</text>
        <dbReference type="Rhea" id="RHEA:13065"/>
        <dbReference type="ChEBI" id="CHEBI:15377"/>
        <dbReference type="ChEBI" id="CHEBI:15378"/>
        <dbReference type="ChEBI" id="CHEBI:30616"/>
        <dbReference type="ChEBI" id="CHEBI:43474"/>
        <dbReference type="ChEBI" id="CHEBI:456216"/>
        <dbReference type="EC" id="5.6.2.4"/>
    </reaction>
</comment>
<evidence type="ECO:0000256" key="11">
    <source>
        <dbReference type="ARBA" id="ARBA00048988"/>
    </source>
</evidence>
<protein>
    <recommendedName>
        <fullName evidence="12">Replication restart protein PriA</fullName>
    </recommendedName>
    <alternativeName>
        <fullName evidence="12">ATP-dependent DNA helicase PriA</fullName>
        <ecNumber evidence="12">5.6.2.4</ecNumber>
    </alternativeName>
    <alternativeName>
        <fullName evidence="12">DNA 3'-5' helicase PriA</fullName>
    </alternativeName>
</protein>
<dbReference type="CDD" id="cd17929">
    <property type="entry name" value="DEXHc_priA"/>
    <property type="match status" value="1"/>
</dbReference>
<keyword evidence="1 12" id="KW-0639">Primosome</keyword>
<evidence type="ECO:0000313" key="16">
    <source>
        <dbReference type="Proteomes" id="UP000184536"/>
    </source>
</evidence>
<dbReference type="Pfam" id="PF00271">
    <property type="entry name" value="Helicase_C"/>
    <property type="match status" value="1"/>
</dbReference>
<dbReference type="Pfam" id="PF00270">
    <property type="entry name" value="DEAD"/>
    <property type="match status" value="1"/>
</dbReference>
<keyword evidence="9 12" id="KW-0238">DNA-binding</keyword>
<reference evidence="16" key="1">
    <citation type="submission" date="2016-11" db="EMBL/GenBank/DDBJ databases">
        <authorList>
            <person name="Varghese N."/>
            <person name="Submissions S."/>
        </authorList>
    </citation>
    <scope>NUCLEOTIDE SEQUENCE [LARGE SCALE GENOMIC DNA]</scope>
    <source>
        <strain evidence="16">DSM 17957</strain>
    </source>
</reference>
<dbReference type="InterPro" id="IPR001650">
    <property type="entry name" value="Helicase_C-like"/>
</dbReference>
<evidence type="ECO:0000256" key="8">
    <source>
        <dbReference type="ARBA" id="ARBA00022840"/>
    </source>
</evidence>
<evidence type="ECO:0000256" key="5">
    <source>
        <dbReference type="ARBA" id="ARBA00022801"/>
    </source>
</evidence>
<dbReference type="GO" id="GO:0006310">
    <property type="term" value="P:DNA recombination"/>
    <property type="evidence" value="ECO:0007669"/>
    <property type="project" value="InterPro"/>
</dbReference>
<evidence type="ECO:0000256" key="9">
    <source>
        <dbReference type="ARBA" id="ARBA00023125"/>
    </source>
</evidence>
<keyword evidence="6 12" id="KW-0347">Helicase</keyword>
<evidence type="ECO:0000256" key="4">
    <source>
        <dbReference type="ARBA" id="ARBA00022741"/>
    </source>
</evidence>
<dbReference type="InterPro" id="IPR041236">
    <property type="entry name" value="PriA_C"/>
</dbReference>
<dbReference type="GO" id="GO:0008270">
    <property type="term" value="F:zinc ion binding"/>
    <property type="evidence" value="ECO:0007669"/>
    <property type="project" value="UniProtKB-UniRule"/>
</dbReference>
<dbReference type="Pfam" id="PF18319">
    <property type="entry name" value="Zn_ribbon_PriA"/>
    <property type="match status" value="1"/>
</dbReference>
<keyword evidence="7 12" id="KW-0862">Zinc</keyword>
<evidence type="ECO:0000256" key="7">
    <source>
        <dbReference type="ARBA" id="ARBA00022833"/>
    </source>
</evidence>
<keyword evidence="8 12" id="KW-0067">ATP-binding</keyword>
<dbReference type="CDD" id="cd18804">
    <property type="entry name" value="SF2_C_priA"/>
    <property type="match status" value="1"/>
</dbReference>
<sequence>MKQGHFSEVYINHKSNHTDRAFTYAVTEELADKVCVGSRVMVPFGKSNNLVEGYVVALKNHADIDLRYIKNIHALIEDEYTLSKELIHLARWMQQQYLCRFVDAIQCILPTGSILKKEKVYRLEDNLNLLSVIEKTTERQQAILQLLAQYGSLSESQLQSQVEDALKELSKLLKHKLIRVEELFKKDVNTIREKMIQLSENKSYEEIIKSTPKTAVKQKSILDYLFQKGPTSWTVLREAVGGSLTTLRGLQEKGFIEIYETEKRREPYKDLKVLPSQAYKLTREQEHAMKEITPYLKSQQHQTFLLHGITGSGKTEIYLQLIEALIGMGRDAILLVPEISLTTQMIERFRARFGDQIAVLHSRLSLGERYDEWRRIYNGEVKIAIGARSAIFAPFRNLGMIIIDEEHEHSYKSDYSPKYHAVEVAEVRCRENSALLVLGSATPSVESYNKALVGEYKLIQMINRYNSNPLPTVSVVDMREELQRGNKSIFSEALYQAIKDNLKRKEQTILFLNRRGYSTFISCRKCGFVVKCPQCEIALTYHKNAHHLTCHYCGQAQKPPTSCMQCGSKYIKYFGIGTEKVEKITKDCFPEAVVARLDLDTTSRKGSMEKILKDYAAGKIDLLIGTQMIAKGLDFPNVTLVGIIAADTSLNLPDFRASEKTFQLITQVSGRAGRGERPGRVIVQTYEPKHFAIQHATKSDYKGFYEQEIQLRSAFLYPPFSRLINIIFSGAEEGEVIKASQEFTAILSNSLSLEGIEPFKRIYGPAPAHLSKIKQNFRWQLIIKSKAVDHSRLTGIINNIRLENKIQDIIRRVNISIDINPYSML</sequence>
<feature type="binding site" evidence="12">
    <location>
        <position position="535"/>
    </location>
    <ligand>
        <name>Zn(2+)</name>
        <dbReference type="ChEBI" id="CHEBI:29105"/>
        <label>2</label>
    </ligand>
</feature>
<gene>
    <name evidence="12" type="primary">priA</name>
    <name evidence="15" type="ORF">SAMN02745975_01327</name>
</gene>
<dbReference type="SMART" id="SM00487">
    <property type="entry name" value="DEXDc"/>
    <property type="match status" value="1"/>
</dbReference>
<dbReference type="InterPro" id="IPR005259">
    <property type="entry name" value="PriA"/>
</dbReference>
<dbReference type="NCBIfam" id="NF004066">
    <property type="entry name" value="PRK05580.1-3"/>
    <property type="match status" value="1"/>
</dbReference>
<dbReference type="InterPro" id="IPR041222">
    <property type="entry name" value="PriA_3primeBD"/>
</dbReference>
<evidence type="ECO:0000256" key="6">
    <source>
        <dbReference type="ARBA" id="ARBA00022806"/>
    </source>
</evidence>
<dbReference type="AlphaFoldDB" id="A0A1M6GRZ9"/>
<dbReference type="NCBIfam" id="TIGR00595">
    <property type="entry name" value="priA"/>
    <property type="match status" value="1"/>
</dbReference>
<feature type="binding site" evidence="12">
    <location>
        <position position="553"/>
    </location>
    <ligand>
        <name>Zn(2+)</name>
        <dbReference type="ChEBI" id="CHEBI:29105"/>
        <label>2</label>
    </ligand>
</feature>
<keyword evidence="2 12" id="KW-0235">DNA replication</keyword>
<dbReference type="PANTHER" id="PTHR30580:SF0">
    <property type="entry name" value="PRIMOSOMAL PROTEIN N"/>
    <property type="match status" value="1"/>
</dbReference>
<dbReference type="GO" id="GO:1990077">
    <property type="term" value="C:primosome complex"/>
    <property type="evidence" value="ECO:0007669"/>
    <property type="project" value="UniProtKB-UniRule"/>
</dbReference>
<dbReference type="GO" id="GO:0043138">
    <property type="term" value="F:3'-5' DNA helicase activity"/>
    <property type="evidence" value="ECO:0007669"/>
    <property type="project" value="UniProtKB-EC"/>
</dbReference>
<dbReference type="GO" id="GO:0006302">
    <property type="term" value="P:double-strand break repair"/>
    <property type="evidence" value="ECO:0007669"/>
    <property type="project" value="InterPro"/>
</dbReference>
<organism evidence="15 16">
    <name type="scientific">Geosporobacter subterraneus DSM 17957</name>
    <dbReference type="NCBI Taxonomy" id="1121919"/>
    <lineage>
        <taxon>Bacteria</taxon>
        <taxon>Bacillati</taxon>
        <taxon>Bacillota</taxon>
        <taxon>Clostridia</taxon>
        <taxon>Peptostreptococcales</taxon>
        <taxon>Thermotaleaceae</taxon>
        <taxon>Geosporobacter</taxon>
    </lineage>
</organism>
<feature type="binding site" evidence="12">
    <location>
        <position position="550"/>
    </location>
    <ligand>
        <name>Zn(2+)</name>
        <dbReference type="ChEBI" id="CHEBI:29105"/>
        <label>2</label>
    </ligand>
</feature>
<proteinExistence type="inferred from homology"/>
<comment type="cofactor">
    <cofactor evidence="12">
        <name>Zn(2+)</name>
        <dbReference type="ChEBI" id="CHEBI:29105"/>
    </cofactor>
    <text evidence="12">Binds 2 zinc ions per subunit.</text>
</comment>
<dbReference type="InterPro" id="IPR027417">
    <property type="entry name" value="P-loop_NTPase"/>
</dbReference>
<keyword evidence="4 12" id="KW-0547">Nucleotide-binding</keyword>
<accession>A0A1M6GRZ9</accession>
<evidence type="ECO:0000259" key="14">
    <source>
        <dbReference type="PROSITE" id="PS51194"/>
    </source>
</evidence>
<feature type="domain" description="Helicase ATP-binding" evidence="13">
    <location>
        <begin position="295"/>
        <end position="461"/>
    </location>
</feature>
<dbReference type="PROSITE" id="PS51194">
    <property type="entry name" value="HELICASE_CTER"/>
    <property type="match status" value="1"/>
</dbReference>
<evidence type="ECO:0000256" key="1">
    <source>
        <dbReference type="ARBA" id="ARBA00022515"/>
    </source>
</evidence>
<dbReference type="EMBL" id="FQZV01000015">
    <property type="protein sequence ID" value="SHJ12720.1"/>
    <property type="molecule type" value="Genomic_DNA"/>
</dbReference>
<dbReference type="HAMAP" id="MF_00983">
    <property type="entry name" value="PriA"/>
    <property type="match status" value="1"/>
</dbReference>
<evidence type="ECO:0000313" key="15">
    <source>
        <dbReference type="EMBL" id="SHJ12720.1"/>
    </source>
</evidence>
<feature type="domain" description="Helicase C-terminal" evidence="14">
    <location>
        <begin position="558"/>
        <end position="712"/>
    </location>
</feature>
<dbReference type="GO" id="GO:0006270">
    <property type="term" value="P:DNA replication initiation"/>
    <property type="evidence" value="ECO:0007669"/>
    <property type="project" value="TreeGrafter"/>
</dbReference>
<dbReference type="Gene3D" id="3.40.50.300">
    <property type="entry name" value="P-loop containing nucleotide triphosphate hydrolases"/>
    <property type="match status" value="2"/>
</dbReference>
<comment type="catalytic activity">
    <reaction evidence="12">
        <text>Couples ATP hydrolysis with the unwinding of duplex DNA by translocating in the 3'-5' direction.</text>
        <dbReference type="EC" id="5.6.2.4"/>
    </reaction>
</comment>
<dbReference type="FunFam" id="3.40.50.300:FF:000489">
    <property type="entry name" value="Primosome assembly protein PriA"/>
    <property type="match status" value="1"/>
</dbReference>
<name>A0A1M6GRZ9_9FIRM</name>
<dbReference type="InterPro" id="IPR014001">
    <property type="entry name" value="Helicase_ATP-bd"/>
</dbReference>
<comment type="function">
    <text evidence="12">Initiates the restart of stalled replication forks, which reloads the replicative helicase on sites other than the origin of replication. Recognizes and binds to abandoned replication forks and remodels them to uncover a helicase loading site. Promotes assembly of the primosome at these replication forks.</text>
</comment>
<keyword evidence="5 12" id="KW-0378">Hydrolase</keyword>
<comment type="similarity">
    <text evidence="12">Belongs to the helicase family. PriA subfamily.</text>
</comment>
<dbReference type="SUPFAM" id="SSF52540">
    <property type="entry name" value="P-loop containing nucleoside triphosphate hydrolases"/>
    <property type="match status" value="1"/>
</dbReference>
<dbReference type="Pfam" id="PF18074">
    <property type="entry name" value="PriA_C"/>
    <property type="match status" value="1"/>
</dbReference>
<dbReference type="InterPro" id="IPR042115">
    <property type="entry name" value="PriA_3primeBD_sf"/>
</dbReference>
<evidence type="ECO:0000256" key="3">
    <source>
        <dbReference type="ARBA" id="ARBA00022723"/>
    </source>
</evidence>
<evidence type="ECO:0000256" key="2">
    <source>
        <dbReference type="ARBA" id="ARBA00022705"/>
    </source>
</evidence>
<feature type="binding site" evidence="12">
    <location>
        <position position="563"/>
    </location>
    <ligand>
        <name>Zn(2+)</name>
        <dbReference type="ChEBI" id="CHEBI:29105"/>
        <label>1</label>
    </ligand>
</feature>
<keyword evidence="16" id="KW-1185">Reference proteome</keyword>